<keyword evidence="1" id="KW-0472">Membrane</keyword>
<dbReference type="GO" id="GO:0030246">
    <property type="term" value="F:carbohydrate binding"/>
    <property type="evidence" value="ECO:0007669"/>
    <property type="project" value="InterPro"/>
</dbReference>
<organism evidence="3">
    <name type="scientific">hydrocarbon metagenome</name>
    <dbReference type="NCBI Taxonomy" id="938273"/>
    <lineage>
        <taxon>unclassified sequences</taxon>
        <taxon>metagenomes</taxon>
        <taxon>ecological metagenomes</taxon>
    </lineage>
</organism>
<sequence length="436" mass="44694">MNIPVRLIAGFLILTLAATGLAAAQIGGGTGYFEINSDPSGASVYFDGSYRGTSPVTVSVSSTGTPSHTIRVTKSGYEDWYQDYDGNPFEGETVHIYASLTPIVGAGKGWYSISSSPSGATVYFDGSYKGTTPLTVEVSSTGTPGHTISLSLSGYQTWTQTYSGNPGEGQTIYVTANLQQVPSYGSITVNSVPSGATVTLDGSSSQITPATFYNVAAGSHSLYVTHSGYQPWSRTVTVSAGQNTPVTASLTQIPANTGTIYMVSTPQGASAYVDGVYYGITPALASGLSAGSHQVRLSLSGFQEWIGNVNVVGGSTTTVTQTLRVGTPTPTQAPGTGSIAVSSTPAGAQVFLDNVYEGITPLTISPVTAGSHSLLIKQPGYADWQATETVQSGQVTQVVATLSLSPAPSPTPAGTAIPGFLAVLGLIALVLIAGRR</sequence>
<dbReference type="Pfam" id="PF08308">
    <property type="entry name" value="PEGA"/>
    <property type="match status" value="5"/>
</dbReference>
<dbReference type="EMBL" id="LNQE01001601">
    <property type="protein sequence ID" value="KUG14947.1"/>
    <property type="molecule type" value="Genomic_DNA"/>
</dbReference>
<proteinExistence type="predicted"/>
<accession>A0A0W8F3H9</accession>
<evidence type="ECO:0000259" key="2">
    <source>
        <dbReference type="Pfam" id="PF08308"/>
    </source>
</evidence>
<dbReference type="PANTHER" id="PTHR36194:SF1">
    <property type="entry name" value="S-LAYER-LIKE PROTEIN"/>
    <property type="match status" value="1"/>
</dbReference>
<feature type="domain" description="PEGA" evidence="2">
    <location>
        <begin position="258"/>
        <end position="324"/>
    </location>
</feature>
<evidence type="ECO:0000313" key="3">
    <source>
        <dbReference type="EMBL" id="KUG14947.1"/>
    </source>
</evidence>
<dbReference type="InterPro" id="IPR013784">
    <property type="entry name" value="Carb-bd-like_fold"/>
</dbReference>
<dbReference type="PANTHER" id="PTHR36194">
    <property type="entry name" value="S-LAYER-LIKE PROTEIN"/>
    <property type="match status" value="1"/>
</dbReference>
<feature type="domain" description="PEGA" evidence="2">
    <location>
        <begin position="34"/>
        <end position="101"/>
    </location>
</feature>
<protein>
    <recommendedName>
        <fullName evidence="2">PEGA domain-containing protein</fullName>
    </recommendedName>
</protein>
<comment type="caution">
    <text evidence="3">The sequence shown here is derived from an EMBL/GenBank/DDBJ whole genome shotgun (WGS) entry which is preliminary data.</text>
</comment>
<keyword evidence="1" id="KW-1133">Transmembrane helix</keyword>
<dbReference type="SUPFAM" id="SSF49452">
    <property type="entry name" value="Starch-binding domain-like"/>
    <property type="match status" value="1"/>
</dbReference>
<keyword evidence="1" id="KW-0812">Transmembrane</keyword>
<feature type="domain" description="PEGA" evidence="2">
    <location>
        <begin position="111"/>
        <end position="180"/>
    </location>
</feature>
<name>A0A0W8F3H9_9ZZZZ</name>
<dbReference type="AlphaFoldDB" id="A0A0W8F3H9"/>
<feature type="domain" description="PEGA" evidence="2">
    <location>
        <begin position="337"/>
        <end position="403"/>
    </location>
</feature>
<reference evidence="3" key="1">
    <citation type="journal article" date="2015" name="Proc. Natl. Acad. Sci. U.S.A.">
        <title>Networks of energetic and metabolic interactions define dynamics in microbial communities.</title>
        <authorList>
            <person name="Embree M."/>
            <person name="Liu J.K."/>
            <person name="Al-Bassam M.M."/>
            <person name="Zengler K."/>
        </authorList>
    </citation>
    <scope>NUCLEOTIDE SEQUENCE</scope>
</reference>
<dbReference type="InterPro" id="IPR013229">
    <property type="entry name" value="PEGA"/>
</dbReference>
<feature type="domain" description="PEGA" evidence="2">
    <location>
        <begin position="185"/>
        <end position="252"/>
    </location>
</feature>
<gene>
    <name evidence="3" type="ORF">ASZ90_015401</name>
</gene>
<evidence type="ECO:0000256" key="1">
    <source>
        <dbReference type="SAM" id="Phobius"/>
    </source>
</evidence>
<dbReference type="Gene3D" id="2.60.40.1120">
    <property type="entry name" value="Carboxypeptidase-like, regulatory domain"/>
    <property type="match status" value="1"/>
</dbReference>
<feature type="transmembrane region" description="Helical" evidence="1">
    <location>
        <begin position="416"/>
        <end position="434"/>
    </location>
</feature>